<feature type="domain" description="HTH myb-type" evidence="9">
    <location>
        <begin position="70"/>
        <end position="124"/>
    </location>
</feature>
<gene>
    <name evidence="10" type="ORF">HPP92_014662</name>
</gene>
<evidence type="ECO:0000313" key="10">
    <source>
        <dbReference type="EMBL" id="KAG0472805.1"/>
    </source>
</evidence>
<keyword evidence="11" id="KW-1185">Reference proteome</keyword>
<dbReference type="InterPro" id="IPR051953">
    <property type="entry name" value="Plant_SW-associated_TFs"/>
</dbReference>
<evidence type="ECO:0000256" key="1">
    <source>
        <dbReference type="ARBA" id="ARBA00004123"/>
    </source>
</evidence>
<comment type="subcellular location">
    <subcellularLocation>
        <location evidence="1">Nucleus</location>
    </subcellularLocation>
</comment>
<accession>A0A835QGF7</accession>
<dbReference type="AlphaFoldDB" id="A0A835QGF7"/>
<evidence type="ECO:0000259" key="9">
    <source>
        <dbReference type="PROSITE" id="PS51294"/>
    </source>
</evidence>
<name>A0A835QGF7_VANPL</name>
<evidence type="ECO:0000256" key="4">
    <source>
        <dbReference type="ARBA" id="ARBA00023125"/>
    </source>
</evidence>
<dbReference type="Gene3D" id="1.10.10.60">
    <property type="entry name" value="Homeodomain-like"/>
    <property type="match status" value="2"/>
</dbReference>
<keyword evidence="4" id="KW-0238">DNA-binding</keyword>
<keyword evidence="2" id="KW-0677">Repeat</keyword>
<dbReference type="SUPFAM" id="SSF46689">
    <property type="entry name" value="Homeodomain-like"/>
    <property type="match status" value="1"/>
</dbReference>
<feature type="region of interest" description="Disordered" evidence="7">
    <location>
        <begin position="127"/>
        <end position="159"/>
    </location>
</feature>
<evidence type="ECO:0000256" key="7">
    <source>
        <dbReference type="SAM" id="MobiDB-lite"/>
    </source>
</evidence>
<evidence type="ECO:0000256" key="3">
    <source>
        <dbReference type="ARBA" id="ARBA00023015"/>
    </source>
</evidence>
<proteinExistence type="predicted"/>
<dbReference type="CDD" id="cd00167">
    <property type="entry name" value="SANT"/>
    <property type="match status" value="1"/>
</dbReference>
<keyword evidence="5" id="KW-0804">Transcription</keyword>
<dbReference type="InterPro" id="IPR017930">
    <property type="entry name" value="Myb_dom"/>
</dbReference>
<dbReference type="SMART" id="SM00717">
    <property type="entry name" value="SANT"/>
    <property type="match status" value="1"/>
</dbReference>
<dbReference type="EMBL" id="JADCNL010000007">
    <property type="protein sequence ID" value="KAG0472805.1"/>
    <property type="molecule type" value="Genomic_DNA"/>
</dbReference>
<evidence type="ECO:0000256" key="2">
    <source>
        <dbReference type="ARBA" id="ARBA00022737"/>
    </source>
</evidence>
<dbReference type="PROSITE" id="PS51294">
    <property type="entry name" value="HTH_MYB"/>
    <property type="match status" value="1"/>
</dbReference>
<dbReference type="PROSITE" id="PS50090">
    <property type="entry name" value="MYB_LIKE"/>
    <property type="match status" value="1"/>
</dbReference>
<dbReference type="GO" id="GO:0005634">
    <property type="term" value="C:nucleus"/>
    <property type="evidence" value="ECO:0007669"/>
    <property type="project" value="UniProtKB-SubCell"/>
</dbReference>
<dbReference type="OrthoDB" id="10266693at2759"/>
<dbReference type="GO" id="GO:0003677">
    <property type="term" value="F:DNA binding"/>
    <property type="evidence" value="ECO:0007669"/>
    <property type="project" value="UniProtKB-KW"/>
</dbReference>
<evidence type="ECO:0000256" key="5">
    <source>
        <dbReference type="ARBA" id="ARBA00023163"/>
    </source>
</evidence>
<dbReference type="Pfam" id="PF00249">
    <property type="entry name" value="Myb_DNA-binding"/>
    <property type="match status" value="1"/>
</dbReference>
<sequence>MLTSSNLYIHQISPFLTPKLHQHTSKPPVFPIRAAKAVISEEEEREMGRAPCCLLRCGKSCRLRWINYLRPDIIRGNFTQQEEDTIIKLHGLLGNKWAKIASYLPGRTDNEIKNVWNTHLKKRLVAAQKTPTAAETPRDLESTRTTSSHATSVSDDVESKCSADHGEVLSGKMIEILDGVDSWDSFARTGQVVDEISTKAIVGDEESRRWLAYLEAELGLFDGVGVDEDEVEMAEDQWDAVRMYFSMV</sequence>
<comment type="caution">
    <text evidence="10">The sequence shown here is derived from an EMBL/GenBank/DDBJ whole genome shotgun (WGS) entry which is preliminary data.</text>
</comment>
<dbReference type="PANTHER" id="PTHR47997">
    <property type="entry name" value="MYB DOMAIN PROTEIN 55"/>
    <property type="match status" value="1"/>
</dbReference>
<dbReference type="InterPro" id="IPR009057">
    <property type="entry name" value="Homeodomain-like_sf"/>
</dbReference>
<feature type="domain" description="Myb-like" evidence="8">
    <location>
        <begin position="70"/>
        <end position="120"/>
    </location>
</feature>
<evidence type="ECO:0000313" key="11">
    <source>
        <dbReference type="Proteomes" id="UP000636800"/>
    </source>
</evidence>
<organism evidence="10 11">
    <name type="scientific">Vanilla planifolia</name>
    <name type="common">Vanilla</name>
    <dbReference type="NCBI Taxonomy" id="51239"/>
    <lineage>
        <taxon>Eukaryota</taxon>
        <taxon>Viridiplantae</taxon>
        <taxon>Streptophyta</taxon>
        <taxon>Embryophyta</taxon>
        <taxon>Tracheophyta</taxon>
        <taxon>Spermatophyta</taxon>
        <taxon>Magnoliopsida</taxon>
        <taxon>Liliopsida</taxon>
        <taxon>Asparagales</taxon>
        <taxon>Orchidaceae</taxon>
        <taxon>Vanilloideae</taxon>
        <taxon>Vanilleae</taxon>
        <taxon>Vanilla</taxon>
    </lineage>
</organism>
<keyword evidence="3" id="KW-0805">Transcription regulation</keyword>
<evidence type="ECO:0000259" key="8">
    <source>
        <dbReference type="PROSITE" id="PS50090"/>
    </source>
</evidence>
<reference evidence="10 11" key="1">
    <citation type="journal article" date="2020" name="Nat. Food">
        <title>A phased Vanilla planifolia genome enables genetic improvement of flavour and production.</title>
        <authorList>
            <person name="Hasing T."/>
            <person name="Tang H."/>
            <person name="Brym M."/>
            <person name="Khazi F."/>
            <person name="Huang T."/>
            <person name="Chambers A.H."/>
        </authorList>
    </citation>
    <scope>NUCLEOTIDE SEQUENCE [LARGE SCALE GENOMIC DNA]</scope>
    <source>
        <tissue evidence="10">Leaf</tissue>
    </source>
</reference>
<keyword evidence="6" id="KW-0539">Nucleus</keyword>
<dbReference type="InterPro" id="IPR001005">
    <property type="entry name" value="SANT/Myb"/>
</dbReference>
<protein>
    <submittedName>
        <fullName evidence="10">Uncharacterized protein</fullName>
    </submittedName>
</protein>
<evidence type="ECO:0000256" key="6">
    <source>
        <dbReference type="ARBA" id="ARBA00023242"/>
    </source>
</evidence>
<feature type="compositionally biased region" description="Polar residues" evidence="7">
    <location>
        <begin position="143"/>
        <end position="154"/>
    </location>
</feature>
<dbReference type="Proteomes" id="UP000636800">
    <property type="component" value="Chromosome 7"/>
</dbReference>
<dbReference type="PANTHER" id="PTHR47997:SF73">
    <property type="entry name" value="TRANSCRIPTION FACTOR MYB83-LIKE"/>
    <property type="match status" value="1"/>
</dbReference>